<reference evidence="1 2" key="1">
    <citation type="submission" date="2018-05" db="EMBL/GenBank/DDBJ databases">
        <title>Coraliomargarita sinensis sp. nov., isolated from a marine solar saltern.</title>
        <authorList>
            <person name="Zhou L.Y."/>
        </authorList>
    </citation>
    <scope>NUCLEOTIDE SEQUENCE [LARGE SCALE GENOMIC DNA]</scope>
    <source>
        <strain evidence="1 2">WN38</strain>
    </source>
</reference>
<dbReference type="AlphaFoldDB" id="A0A317ZIS9"/>
<evidence type="ECO:0000313" key="2">
    <source>
        <dbReference type="Proteomes" id="UP000247099"/>
    </source>
</evidence>
<keyword evidence="2" id="KW-1185">Reference proteome</keyword>
<dbReference type="Proteomes" id="UP000247099">
    <property type="component" value="Unassembled WGS sequence"/>
</dbReference>
<sequence>MSLQSTTHADQQAFPQTEVGATELKTIPASRMIVSECKDHYFSENNGLFRPLFRYISRNDIAMTTPVEAEMMPGRMYFYIGADASHRELSSTDEVKVVDLPERLVASIGVRGGYTRENFNAARKQLQAWLNSHPTHKADGEARGVFWNGPYVPWFLKRFEVHLPVIERSQNAD</sequence>
<dbReference type="Gene3D" id="3.20.80.10">
    <property type="entry name" value="Regulatory factor, effector binding domain"/>
    <property type="match status" value="1"/>
</dbReference>
<dbReference type="Pfam" id="PF04832">
    <property type="entry name" value="SOUL"/>
    <property type="match status" value="1"/>
</dbReference>
<dbReference type="InterPro" id="IPR011256">
    <property type="entry name" value="Reg_factor_effector_dom_sf"/>
</dbReference>
<dbReference type="RefSeq" id="WP_146209190.1">
    <property type="nucleotide sequence ID" value="NZ_QHJQ01000001.1"/>
</dbReference>
<evidence type="ECO:0000313" key="1">
    <source>
        <dbReference type="EMBL" id="PXA05515.1"/>
    </source>
</evidence>
<dbReference type="InterPro" id="IPR006917">
    <property type="entry name" value="SOUL_heme-bd"/>
</dbReference>
<gene>
    <name evidence="1" type="ORF">DDZ13_01190</name>
</gene>
<comment type="caution">
    <text evidence="1">The sequence shown here is derived from an EMBL/GenBank/DDBJ whole genome shotgun (WGS) entry which is preliminary data.</text>
</comment>
<dbReference type="OrthoDB" id="195093at2"/>
<protein>
    <submittedName>
        <fullName evidence="1">Uncharacterized protein</fullName>
    </submittedName>
</protein>
<organism evidence="1 2">
    <name type="scientific">Coraliomargarita sinensis</name>
    <dbReference type="NCBI Taxonomy" id="2174842"/>
    <lineage>
        <taxon>Bacteria</taxon>
        <taxon>Pseudomonadati</taxon>
        <taxon>Verrucomicrobiota</taxon>
        <taxon>Opitutia</taxon>
        <taxon>Puniceicoccales</taxon>
        <taxon>Coraliomargaritaceae</taxon>
        <taxon>Coraliomargarita</taxon>
    </lineage>
</organism>
<accession>A0A317ZIS9</accession>
<dbReference type="EMBL" id="QHJQ01000001">
    <property type="protein sequence ID" value="PXA05515.1"/>
    <property type="molecule type" value="Genomic_DNA"/>
</dbReference>
<dbReference type="SUPFAM" id="SSF55136">
    <property type="entry name" value="Probable bacterial effector-binding domain"/>
    <property type="match status" value="1"/>
</dbReference>
<proteinExistence type="predicted"/>
<dbReference type="InParanoid" id="A0A317ZIS9"/>
<name>A0A317ZIS9_9BACT</name>